<dbReference type="InterPro" id="IPR036249">
    <property type="entry name" value="Thioredoxin-like_sf"/>
</dbReference>
<organism evidence="3 4">
    <name type="scientific">Bifidobacterium crudilactis</name>
    <dbReference type="NCBI Taxonomy" id="327277"/>
    <lineage>
        <taxon>Bacteria</taxon>
        <taxon>Bacillati</taxon>
        <taxon>Actinomycetota</taxon>
        <taxon>Actinomycetes</taxon>
        <taxon>Bifidobacteriales</taxon>
        <taxon>Bifidobacteriaceae</taxon>
        <taxon>Bifidobacterium</taxon>
    </lineage>
</organism>
<reference evidence="3" key="1">
    <citation type="journal article" date="2020" name="Biotechnol. Biofuels">
        <title>New insights from the biogas microbiome by comprehensive genome-resolved metagenomics of nearly 1600 species originating from multiple anaerobic digesters.</title>
        <authorList>
            <person name="Campanaro S."/>
            <person name="Treu L."/>
            <person name="Rodriguez-R L.M."/>
            <person name="Kovalovszki A."/>
            <person name="Ziels R.M."/>
            <person name="Maus I."/>
            <person name="Zhu X."/>
            <person name="Kougias P.G."/>
            <person name="Basile A."/>
            <person name="Luo G."/>
            <person name="Schluter A."/>
            <person name="Konstantinidis K.T."/>
            <person name="Angelidaki I."/>
        </authorList>
    </citation>
    <scope>NUCLEOTIDE SEQUENCE</scope>
    <source>
        <strain evidence="3">AS01afH2WH_6</strain>
    </source>
</reference>
<dbReference type="EMBL" id="JAAXZR010000006">
    <property type="protein sequence ID" value="NLT78918.1"/>
    <property type="molecule type" value="Genomic_DNA"/>
</dbReference>
<dbReference type="AlphaFoldDB" id="A0A971CXU6"/>
<dbReference type="Pfam" id="PF13462">
    <property type="entry name" value="Thioredoxin_4"/>
    <property type="match status" value="1"/>
</dbReference>
<sequence length="289" mass="30817">MTVTRPATGKDEKLEALKAERRKQTLIGALVCALVVVLALVISVVVHSQPQSGTAVDQAYAKLQQVTDKPSNATKQGGVLISADGTPKKHVPTIEMYLDPLCPACAQVDRALNPTLQKLFEAGQINVDVHAVTFLNRASSDKYSTRAASSLAYVAEHDPKHAIAFIGELYAEDYLPSESNYTSTSDAQIAQQAVKAGVSQDVAEASVTSGYGSWVDRATTYTIDRTELIQNGSSGFTTPLFRINGHIWERQQIDNADLPETFAKSLGLSASDVGNAKVLPSIGADGAID</sequence>
<dbReference type="Proteomes" id="UP000767327">
    <property type="component" value="Unassembled WGS sequence"/>
</dbReference>
<keyword evidence="1" id="KW-0472">Membrane</keyword>
<dbReference type="RefSeq" id="WP_273172341.1">
    <property type="nucleotide sequence ID" value="NZ_JAAXZR010000006.1"/>
</dbReference>
<proteinExistence type="predicted"/>
<accession>A0A971CXU6</accession>
<evidence type="ECO:0000313" key="4">
    <source>
        <dbReference type="Proteomes" id="UP000767327"/>
    </source>
</evidence>
<name>A0A971CXU6_9BIFI</name>
<gene>
    <name evidence="3" type="ORF">GXW98_01345</name>
</gene>
<dbReference type="SUPFAM" id="SSF52833">
    <property type="entry name" value="Thioredoxin-like"/>
    <property type="match status" value="1"/>
</dbReference>
<dbReference type="Gene3D" id="3.40.30.10">
    <property type="entry name" value="Glutaredoxin"/>
    <property type="match status" value="1"/>
</dbReference>
<evidence type="ECO:0000256" key="1">
    <source>
        <dbReference type="SAM" id="Phobius"/>
    </source>
</evidence>
<keyword evidence="1" id="KW-0812">Transmembrane</keyword>
<dbReference type="InterPro" id="IPR012336">
    <property type="entry name" value="Thioredoxin-like_fold"/>
</dbReference>
<reference evidence="3" key="2">
    <citation type="submission" date="2020-01" db="EMBL/GenBank/DDBJ databases">
        <authorList>
            <person name="Campanaro S."/>
        </authorList>
    </citation>
    <scope>NUCLEOTIDE SEQUENCE</scope>
    <source>
        <strain evidence="3">AS01afH2WH_6</strain>
    </source>
</reference>
<feature type="transmembrane region" description="Helical" evidence="1">
    <location>
        <begin position="26"/>
        <end position="46"/>
    </location>
</feature>
<keyword evidence="1" id="KW-1133">Transmembrane helix</keyword>
<protein>
    <submittedName>
        <fullName evidence="3">Thioredoxin domain-containing protein</fullName>
    </submittedName>
</protein>
<dbReference type="CDD" id="cd02972">
    <property type="entry name" value="DsbA_family"/>
    <property type="match status" value="1"/>
</dbReference>
<comment type="caution">
    <text evidence="3">The sequence shown here is derived from an EMBL/GenBank/DDBJ whole genome shotgun (WGS) entry which is preliminary data.</text>
</comment>
<evidence type="ECO:0000313" key="3">
    <source>
        <dbReference type="EMBL" id="NLT78918.1"/>
    </source>
</evidence>
<feature type="domain" description="Thioredoxin-like fold" evidence="2">
    <location>
        <begin position="93"/>
        <end position="215"/>
    </location>
</feature>
<evidence type="ECO:0000259" key="2">
    <source>
        <dbReference type="Pfam" id="PF13462"/>
    </source>
</evidence>